<feature type="region of interest" description="Disordered" evidence="1">
    <location>
        <begin position="753"/>
        <end position="772"/>
    </location>
</feature>
<organism evidence="3 4">
    <name type="scientific">Hyaloscypha variabilis (strain UAMH 11265 / GT02V1 / F)</name>
    <name type="common">Meliniomyces variabilis</name>
    <dbReference type="NCBI Taxonomy" id="1149755"/>
    <lineage>
        <taxon>Eukaryota</taxon>
        <taxon>Fungi</taxon>
        <taxon>Dikarya</taxon>
        <taxon>Ascomycota</taxon>
        <taxon>Pezizomycotina</taxon>
        <taxon>Leotiomycetes</taxon>
        <taxon>Helotiales</taxon>
        <taxon>Hyaloscyphaceae</taxon>
        <taxon>Hyaloscypha</taxon>
        <taxon>Hyaloscypha variabilis</taxon>
    </lineage>
</organism>
<feature type="region of interest" description="Disordered" evidence="1">
    <location>
        <begin position="621"/>
        <end position="671"/>
    </location>
</feature>
<feature type="region of interest" description="Disordered" evidence="1">
    <location>
        <begin position="1811"/>
        <end position="1836"/>
    </location>
</feature>
<feature type="region of interest" description="Disordered" evidence="1">
    <location>
        <begin position="1763"/>
        <end position="1792"/>
    </location>
</feature>
<feature type="transmembrane region" description="Helical" evidence="2">
    <location>
        <begin position="227"/>
        <end position="245"/>
    </location>
</feature>
<dbReference type="OrthoDB" id="5370537at2759"/>
<keyword evidence="2" id="KW-0812">Transmembrane</keyword>
<accession>A0A2J6SCA8</accession>
<feature type="transmembrane region" description="Helical" evidence="2">
    <location>
        <begin position="12"/>
        <end position="31"/>
    </location>
</feature>
<evidence type="ECO:0000256" key="1">
    <source>
        <dbReference type="SAM" id="MobiDB-lite"/>
    </source>
</evidence>
<keyword evidence="4" id="KW-1185">Reference proteome</keyword>
<feature type="compositionally biased region" description="Polar residues" evidence="1">
    <location>
        <begin position="1815"/>
        <end position="1828"/>
    </location>
</feature>
<feature type="transmembrane region" description="Helical" evidence="2">
    <location>
        <begin position="144"/>
        <end position="171"/>
    </location>
</feature>
<dbReference type="EMBL" id="KZ613937">
    <property type="protein sequence ID" value="PMD48382.1"/>
    <property type="molecule type" value="Genomic_DNA"/>
</dbReference>
<feature type="region of interest" description="Disordered" evidence="1">
    <location>
        <begin position="896"/>
        <end position="917"/>
    </location>
</feature>
<feature type="compositionally biased region" description="Pro residues" evidence="1">
    <location>
        <begin position="689"/>
        <end position="698"/>
    </location>
</feature>
<feature type="transmembrane region" description="Helical" evidence="2">
    <location>
        <begin position="43"/>
        <end position="60"/>
    </location>
</feature>
<feature type="region of interest" description="Disordered" evidence="1">
    <location>
        <begin position="983"/>
        <end position="1007"/>
    </location>
</feature>
<dbReference type="Proteomes" id="UP000235786">
    <property type="component" value="Unassembled WGS sequence"/>
</dbReference>
<feature type="region of interest" description="Disordered" evidence="1">
    <location>
        <begin position="1464"/>
        <end position="1485"/>
    </location>
</feature>
<feature type="region of interest" description="Disordered" evidence="1">
    <location>
        <begin position="1112"/>
        <end position="1169"/>
    </location>
</feature>
<keyword evidence="2" id="KW-1133">Transmembrane helix</keyword>
<feature type="compositionally biased region" description="Basic and acidic residues" evidence="1">
    <location>
        <begin position="2155"/>
        <end position="2176"/>
    </location>
</feature>
<feature type="region of interest" description="Disordered" evidence="1">
    <location>
        <begin position="300"/>
        <end position="320"/>
    </location>
</feature>
<feature type="compositionally biased region" description="Polar residues" evidence="1">
    <location>
        <begin position="300"/>
        <end position="315"/>
    </location>
</feature>
<feature type="region of interest" description="Disordered" evidence="1">
    <location>
        <begin position="1588"/>
        <end position="1624"/>
    </location>
</feature>
<feature type="compositionally biased region" description="Low complexity" evidence="1">
    <location>
        <begin position="1765"/>
        <end position="1792"/>
    </location>
</feature>
<feature type="compositionally biased region" description="Acidic residues" evidence="1">
    <location>
        <begin position="1216"/>
        <end position="1228"/>
    </location>
</feature>
<feature type="compositionally biased region" description="Polar residues" evidence="1">
    <location>
        <begin position="1613"/>
        <end position="1624"/>
    </location>
</feature>
<feature type="region of interest" description="Disordered" evidence="1">
    <location>
        <begin position="446"/>
        <end position="571"/>
    </location>
</feature>
<evidence type="ECO:0000256" key="2">
    <source>
        <dbReference type="SAM" id="Phobius"/>
    </source>
</evidence>
<feature type="transmembrane region" description="Helical" evidence="2">
    <location>
        <begin position="191"/>
        <end position="220"/>
    </location>
</feature>
<name>A0A2J6SCA8_HYAVF</name>
<sequence length="2201" mass="240798">MAISDTVQTLSAAFSFGILLQAASGTLFLYYRGHGSTIFQDGRRLVLVLFLLFAALWAQIDFVNLLLPLTSTTACQVTLVFSTMFDQLARVVMEQFLLWSVGHGTKLTAERLVLQVVLLFRLIAGGLLVGFTRPDFAPACVARTSVLPVAIVVLVLDVIIIGVLVIRALSLGMFGDLREKDSSPRQEQSRALIISIAGFTVWTGTSVAMILGIPTILLIVRTVLPSNGLLILVGIITMFLGPLMLAREDEAITPEARSPFVTPMPPSRELFRDNVASNGSPISGHAYTKSGGLFVVNPSSTPRDSPTTMFQGNSRSDTKGFTKLGEEITVQSMSRDAPGRPERPDGKYGAGYRGSSGVFPSMFTASPIGATGALAPQIRPSITVKTQDLSAAIQQKRSLFNWSKAPPKVSVRSLAISQPVMANADGSAIQPVARMQTIDLATAAVNERKRREDAAARSKLVANKPPPKPPGISAQEALRRSVSVKRKEMPSYHPDIMPTIPASSASGLSVDAANGSTTSASLSPGREDVRRRSPRNANSFDILMDEKPSRQPPLQRKGTIGLPSNPKSQRTTLAREMGMPRQQTVMLMNDIVYDDPGMVRTIINGAPEMYALAKKNHETSEKASIDSTGSGLKSSNSVIHRPRPYKRKTEDHRNLFPSEPSPGHRRSRSGSSIVVRKSFLMSNPGSPTLLPPLPPPPTSATKLPRLLPNDTKSMTFDEKIQLLFPAPPGGLVSKHNRRSSVPSLPRVPSVFMSESPQAQSPIGDEVPSQRASKRTTIASFGIPDVSNLARSPKLELSRQEERQTYRFSANTYRTIADQVGETWIPGIPPKEIDIRNSIQQPVPKPPAYDMRQSHFTEATSSDESSQDDATTYWGSIHSEIPPVDLSKSMKIAQPTVIQNPGPRPDARPGRAPEPVPQIPQVKHENEEAIMTVMFDTEETARSVLSGAGANRGSFFLDADQALPGDKTPTAQNLPSWHRRIGDELPTFSERKSNSRSRKMPPPTPLLLNKTGRKAKVIVRATEPSPPADSPERAIQEIQAQLKRFEEPNRGSVGSLLRHLPNAASDVDEQDQNSRLQLLENLEKEMGQQQDQWQQMQTNLDRDSISVVMTPQAELPEDPISRQSSQRSGRTPPGVMSRRARIRSSMTVRSKGEDSSRTNSTASSDNSRASVWQQRLAEAQIAYVENAPDLLRKRSLNFLSVSKAQQEQLGSPTPPDSDTEMEFEYESENGDSASHIDQEPASLWQPSLRSQPQEAATGSMWRLPTESKISRTASPEPPARDVRPAQRRLNHSLTISSFDLWTKPRSSNHSRPVVALWGSKPVRPRSIVTRRATHRPQRKSRRVTFLPDIVESPVPLPNKRDTLGIFQFPWGETSDQPVYQPAFNPALLAGPTINARLDARSRQLEPEFEYASSFFDDYDDGEMDPESDDDFDETTLWEIANLLNTKDVPSKNSLLPSGRAEIIEDYDESDSDSEENTNSKTTYEAPPMRLPIQPLSVSRETSQLWASDATSAFSAVVAGLPEPEPSVWKALVPSTDDVVRSKPRTSDTLPILATRDLWTAPKAEVNSHSSSPSMWTTTETTEQSLSQAPILGNNSQTPMWSPPVEPVEDRKSGLFTSPSEGSVTRTTQAVPAAIKMMKAPRQSTKAVAKIESQHMWTQVQNFEDATEWISKSTAPKTGYASSSSRALWTPPSKLATITSSGLFDLSTLRSVCRTSSLEPAAINMICKPRKAQGAESQLTSTGLWNGCDKLPVEQDWISVSSIRPESPSVYSTTSSGNSSPSSDSSSVKSTSTKASSLWGSVGDASVATWWEGKKSAPTSPGSESKQASKTPIRRPSFKQLAPLRESRVLASRDLWESRAPVLDVPTKKFRKGAPVTAKPNRQQSNLVVSPADWEVALAQAILAGATTKSLKRPLASISDWESALTEAVALGKPAQASRFDPSVMHPVFFTESLVSNSPDVHPAAIGHVAKMPTYDASVLHPVFFTHCLISNAREIHPAALGHLANTKSKTGGMWTGASSSSPAFESTQLWSKNAGQARDASMYNLEVGGHAARKVLPMKPLKLAALESSSFWQQPAQAAQKQRDWLKAHVDHVSPRAAVVEISKPNALFENDSAESSDIHWLHQTSAASSIAKQSTKAGKHDPELATVFSNPHTEPWSRKKREDASSNKIESTEMWRPKYGLPEQPKNWLVNKRASRVEFRY</sequence>
<feature type="compositionally biased region" description="Polar residues" evidence="1">
    <location>
        <begin position="1156"/>
        <end position="1169"/>
    </location>
</feature>
<evidence type="ECO:0000313" key="3">
    <source>
        <dbReference type="EMBL" id="PMD48382.1"/>
    </source>
</evidence>
<protein>
    <submittedName>
        <fullName evidence="3">Uncharacterized protein</fullName>
    </submittedName>
</protein>
<feature type="region of interest" description="Disordered" evidence="1">
    <location>
        <begin position="1202"/>
        <end position="1236"/>
    </location>
</feature>
<feature type="region of interest" description="Disordered" evidence="1">
    <location>
        <begin position="2135"/>
        <end position="2182"/>
    </location>
</feature>
<dbReference type="STRING" id="1149755.A0A2J6SCA8"/>
<reference evidence="3 4" key="1">
    <citation type="submission" date="2016-04" db="EMBL/GenBank/DDBJ databases">
        <title>A degradative enzymes factory behind the ericoid mycorrhizal symbiosis.</title>
        <authorList>
            <consortium name="DOE Joint Genome Institute"/>
            <person name="Martino E."/>
            <person name="Morin E."/>
            <person name="Grelet G."/>
            <person name="Kuo A."/>
            <person name="Kohler A."/>
            <person name="Daghino S."/>
            <person name="Barry K."/>
            <person name="Choi C."/>
            <person name="Cichocki N."/>
            <person name="Clum A."/>
            <person name="Copeland A."/>
            <person name="Hainaut M."/>
            <person name="Haridas S."/>
            <person name="Labutti K."/>
            <person name="Lindquist E."/>
            <person name="Lipzen A."/>
            <person name="Khouja H.-R."/>
            <person name="Murat C."/>
            <person name="Ohm R."/>
            <person name="Olson A."/>
            <person name="Spatafora J."/>
            <person name="Veneault-Fourrey C."/>
            <person name="Henrissat B."/>
            <person name="Grigoriev I."/>
            <person name="Martin F."/>
            <person name="Perotto S."/>
        </authorList>
    </citation>
    <scope>NUCLEOTIDE SEQUENCE [LARGE SCALE GENOMIC DNA]</scope>
    <source>
        <strain evidence="3 4">F</strain>
    </source>
</reference>
<evidence type="ECO:0000313" key="4">
    <source>
        <dbReference type="Proteomes" id="UP000235786"/>
    </source>
</evidence>
<feature type="compositionally biased region" description="Basic and acidic residues" evidence="1">
    <location>
        <begin position="446"/>
        <end position="456"/>
    </location>
</feature>
<proteinExistence type="predicted"/>
<feature type="compositionally biased region" description="Acidic residues" evidence="1">
    <location>
        <begin position="1464"/>
        <end position="1474"/>
    </location>
</feature>
<gene>
    <name evidence="3" type="ORF">L207DRAFT_521764</name>
</gene>
<keyword evidence="2" id="KW-0472">Membrane</keyword>
<feature type="transmembrane region" description="Helical" evidence="2">
    <location>
        <begin position="112"/>
        <end position="132"/>
    </location>
</feature>
<feature type="region of interest" description="Disordered" evidence="1">
    <location>
        <begin position="684"/>
        <end position="704"/>
    </location>
</feature>
<feature type="compositionally biased region" description="Polar residues" evidence="1">
    <location>
        <begin position="625"/>
        <end position="638"/>
    </location>
</feature>